<accession>A0A0A8XY80</accession>
<organism evidence="1">
    <name type="scientific">Arundo donax</name>
    <name type="common">Giant reed</name>
    <name type="synonym">Donax arundinaceus</name>
    <dbReference type="NCBI Taxonomy" id="35708"/>
    <lineage>
        <taxon>Eukaryota</taxon>
        <taxon>Viridiplantae</taxon>
        <taxon>Streptophyta</taxon>
        <taxon>Embryophyta</taxon>
        <taxon>Tracheophyta</taxon>
        <taxon>Spermatophyta</taxon>
        <taxon>Magnoliopsida</taxon>
        <taxon>Liliopsida</taxon>
        <taxon>Poales</taxon>
        <taxon>Poaceae</taxon>
        <taxon>PACMAD clade</taxon>
        <taxon>Arundinoideae</taxon>
        <taxon>Arundineae</taxon>
        <taxon>Arundo</taxon>
    </lineage>
</organism>
<protein>
    <submittedName>
        <fullName evidence="1">Uncharacterized protein</fullName>
    </submittedName>
</protein>
<proteinExistence type="predicted"/>
<dbReference type="EMBL" id="GBRH01279054">
    <property type="protein sequence ID" value="JAD18841.1"/>
    <property type="molecule type" value="Transcribed_RNA"/>
</dbReference>
<reference evidence="1" key="1">
    <citation type="submission" date="2014-09" db="EMBL/GenBank/DDBJ databases">
        <authorList>
            <person name="Magalhaes I.L.F."/>
            <person name="Oliveira U."/>
            <person name="Santos F.R."/>
            <person name="Vidigal T.H.D.A."/>
            <person name="Brescovit A.D."/>
            <person name="Santos A.J."/>
        </authorList>
    </citation>
    <scope>NUCLEOTIDE SEQUENCE</scope>
    <source>
        <tissue evidence="1">Shoot tissue taken approximately 20 cm above the soil surface</tissue>
    </source>
</reference>
<evidence type="ECO:0000313" key="1">
    <source>
        <dbReference type="EMBL" id="JAD18841.1"/>
    </source>
</evidence>
<name>A0A0A8XY80_ARUDO</name>
<sequence>MTSYKKMREYMLRYLSPKSSRKCKKKLMSCKILPFCFGCTDNQ</sequence>
<dbReference type="AlphaFoldDB" id="A0A0A8XY80"/>
<reference evidence="1" key="2">
    <citation type="journal article" date="2015" name="Data Brief">
        <title>Shoot transcriptome of the giant reed, Arundo donax.</title>
        <authorList>
            <person name="Barrero R.A."/>
            <person name="Guerrero F.D."/>
            <person name="Moolhuijzen P."/>
            <person name="Goolsby J.A."/>
            <person name="Tidwell J."/>
            <person name="Bellgard S.E."/>
            <person name="Bellgard M.I."/>
        </authorList>
    </citation>
    <scope>NUCLEOTIDE SEQUENCE</scope>
    <source>
        <tissue evidence="1">Shoot tissue taken approximately 20 cm above the soil surface</tissue>
    </source>
</reference>